<keyword evidence="2" id="KW-0732">Signal</keyword>
<keyword evidence="1" id="KW-0812">Transmembrane</keyword>
<dbReference type="EMBL" id="WWCU01000002">
    <property type="protein sequence ID" value="MYN06179.1"/>
    <property type="molecule type" value="Genomic_DNA"/>
</dbReference>
<organism evidence="3 4">
    <name type="scientific">Pseudoduganella aquatica</name>
    <dbReference type="NCBI Taxonomy" id="2660641"/>
    <lineage>
        <taxon>Bacteria</taxon>
        <taxon>Pseudomonadati</taxon>
        <taxon>Pseudomonadota</taxon>
        <taxon>Betaproteobacteria</taxon>
        <taxon>Burkholderiales</taxon>
        <taxon>Oxalobacteraceae</taxon>
        <taxon>Telluria group</taxon>
        <taxon>Pseudoduganella</taxon>
    </lineage>
</organism>
<evidence type="ECO:0000313" key="3">
    <source>
        <dbReference type="EMBL" id="MYN06179.1"/>
    </source>
</evidence>
<protein>
    <recommendedName>
        <fullName evidence="5">PEP-CTERM sorting domain-containing protein</fullName>
    </recommendedName>
</protein>
<evidence type="ECO:0008006" key="5">
    <source>
        <dbReference type="Google" id="ProtNLM"/>
    </source>
</evidence>
<sequence>MNRLFTSMCALLAMLAVPAVQAGTITDNGINDYWGSNAHGDGDVIGAAMYDISGATITRVGSVLKITISTAFAGHAGADPWADPGPVGQAGIAYGDLFLASAWKPKVVAGVTNYQADNASTGTKWEWGFSLDNRWSNTGGTFKLYTLGGTTNAENILNSEDVMNCSQPCTFRDGQAVQVKTTNSTTAKVVNGVTGSWTVTPDQKLTFTLDMTGTSLINLQAFAMHWGETCQNDVIEGFTRVVPLPGSAALLVIGFGAMLLRRRQQGVARA</sequence>
<proteinExistence type="predicted"/>
<name>A0A7X4H7K0_9BURK</name>
<keyword evidence="1" id="KW-1133">Transmembrane helix</keyword>
<evidence type="ECO:0000313" key="4">
    <source>
        <dbReference type="Proteomes" id="UP000450676"/>
    </source>
</evidence>
<evidence type="ECO:0000256" key="2">
    <source>
        <dbReference type="SAM" id="SignalP"/>
    </source>
</evidence>
<comment type="caution">
    <text evidence="3">The sequence shown here is derived from an EMBL/GenBank/DDBJ whole genome shotgun (WGS) entry which is preliminary data.</text>
</comment>
<dbReference type="Proteomes" id="UP000450676">
    <property type="component" value="Unassembled WGS sequence"/>
</dbReference>
<keyword evidence="4" id="KW-1185">Reference proteome</keyword>
<accession>A0A7X4H7K0</accession>
<dbReference type="AlphaFoldDB" id="A0A7X4H7K0"/>
<evidence type="ECO:0000256" key="1">
    <source>
        <dbReference type="SAM" id="Phobius"/>
    </source>
</evidence>
<keyword evidence="1" id="KW-0472">Membrane</keyword>
<dbReference type="RefSeq" id="WP_161070570.1">
    <property type="nucleotide sequence ID" value="NZ_CP086370.1"/>
</dbReference>
<feature type="chain" id="PRO_5030819557" description="PEP-CTERM sorting domain-containing protein" evidence="2">
    <location>
        <begin position="23"/>
        <end position="270"/>
    </location>
</feature>
<feature type="transmembrane region" description="Helical" evidence="1">
    <location>
        <begin position="241"/>
        <end position="260"/>
    </location>
</feature>
<reference evidence="3 4" key="1">
    <citation type="submission" date="2019-12" db="EMBL/GenBank/DDBJ databases">
        <title>Novel species isolated from a subtropical stream in China.</title>
        <authorList>
            <person name="Lu H."/>
        </authorList>
    </citation>
    <scope>NUCLEOTIDE SEQUENCE [LARGE SCALE GENOMIC DNA]</scope>
    <source>
        <strain evidence="3 4">FT127W</strain>
    </source>
</reference>
<feature type="signal peptide" evidence="2">
    <location>
        <begin position="1"/>
        <end position="22"/>
    </location>
</feature>
<gene>
    <name evidence="3" type="ORF">GTP77_02385</name>
</gene>